<feature type="active site" description="Charge relay system" evidence="6">
    <location>
        <position position="305"/>
    </location>
</feature>
<dbReference type="SUPFAM" id="SSF52317">
    <property type="entry name" value="Class I glutamine amidotransferase-like"/>
    <property type="match status" value="1"/>
</dbReference>
<dbReference type="PANTHER" id="PTHR30237:SF2">
    <property type="entry name" value="MUREIN TETRAPEPTIDE CARBOXYPEPTIDASE"/>
    <property type="match status" value="1"/>
</dbReference>
<feature type="active site" description="Nucleophile" evidence="6">
    <location>
        <position position="140"/>
    </location>
</feature>
<dbReference type="Pfam" id="PF02016">
    <property type="entry name" value="Peptidase_S66"/>
    <property type="match status" value="1"/>
</dbReference>
<keyword evidence="3" id="KW-0645">Protease</keyword>
<keyword evidence="2 9" id="KW-0121">Carboxypeptidase</keyword>
<evidence type="ECO:0000256" key="6">
    <source>
        <dbReference type="PIRSR" id="PIRSR028757-1"/>
    </source>
</evidence>
<dbReference type="Gene3D" id="3.50.30.60">
    <property type="entry name" value="LD-carboxypeptidase A C-terminal domain-like"/>
    <property type="match status" value="1"/>
</dbReference>
<keyword evidence="4" id="KW-0378">Hydrolase</keyword>
<dbReference type="EMBL" id="RBUQ01000397">
    <property type="protein sequence ID" value="RMV25954.1"/>
    <property type="molecule type" value="Genomic_DNA"/>
</dbReference>
<evidence type="ECO:0000313" key="10">
    <source>
        <dbReference type="Proteomes" id="UP000271631"/>
    </source>
</evidence>
<evidence type="ECO:0000259" key="8">
    <source>
        <dbReference type="Pfam" id="PF17676"/>
    </source>
</evidence>
<dbReference type="InterPro" id="IPR027478">
    <property type="entry name" value="LdcA_N"/>
</dbReference>
<keyword evidence="5" id="KW-0720">Serine protease</keyword>
<dbReference type="Gene3D" id="3.40.50.10740">
    <property type="entry name" value="Class I glutamine amidotransferase-like"/>
    <property type="match status" value="1"/>
</dbReference>
<feature type="domain" description="LD-carboxypeptidase N-terminal" evidence="7">
    <location>
        <begin position="44"/>
        <end position="160"/>
    </location>
</feature>
<evidence type="ECO:0000256" key="2">
    <source>
        <dbReference type="ARBA" id="ARBA00022645"/>
    </source>
</evidence>
<evidence type="ECO:0000256" key="4">
    <source>
        <dbReference type="ARBA" id="ARBA00022801"/>
    </source>
</evidence>
<evidence type="ECO:0000259" key="7">
    <source>
        <dbReference type="Pfam" id="PF02016"/>
    </source>
</evidence>
<dbReference type="GO" id="GO:0006508">
    <property type="term" value="P:proteolysis"/>
    <property type="evidence" value="ECO:0007669"/>
    <property type="project" value="UniProtKB-KW"/>
</dbReference>
<dbReference type="Proteomes" id="UP000271631">
    <property type="component" value="Unassembled WGS sequence"/>
</dbReference>
<evidence type="ECO:0000256" key="3">
    <source>
        <dbReference type="ARBA" id="ARBA00022670"/>
    </source>
</evidence>
<evidence type="ECO:0000313" key="9">
    <source>
        <dbReference type="EMBL" id="RMV25954.1"/>
    </source>
</evidence>
<proteinExistence type="inferred from homology"/>
<dbReference type="PIRSF" id="PIRSF028757">
    <property type="entry name" value="LD-carboxypeptidase"/>
    <property type="match status" value="1"/>
</dbReference>
<dbReference type="InterPro" id="IPR040921">
    <property type="entry name" value="Peptidase_S66C"/>
</dbReference>
<feature type="active site" description="Charge relay system" evidence="6">
    <location>
        <position position="237"/>
    </location>
</feature>
<dbReference type="CDD" id="cd07025">
    <property type="entry name" value="Peptidase_S66"/>
    <property type="match status" value="1"/>
</dbReference>
<organism evidence="9 10">
    <name type="scientific">Pseudomonas syringae pv. maculicola</name>
    <dbReference type="NCBI Taxonomy" id="59511"/>
    <lineage>
        <taxon>Bacteria</taxon>
        <taxon>Pseudomonadati</taxon>
        <taxon>Pseudomonadota</taxon>
        <taxon>Gammaproteobacteria</taxon>
        <taxon>Pseudomonadales</taxon>
        <taxon>Pseudomonadaceae</taxon>
        <taxon>Pseudomonas</taxon>
    </lineage>
</organism>
<comment type="caution">
    <text evidence="9">The sequence shown here is derived from an EMBL/GenBank/DDBJ whole genome shotgun (WGS) entry which is preliminary data.</text>
</comment>
<dbReference type="InterPro" id="IPR029062">
    <property type="entry name" value="Class_I_gatase-like"/>
</dbReference>
<comment type="similarity">
    <text evidence="1">Belongs to the peptidase S66 family.</text>
</comment>
<accession>A0A0N8RXY8</accession>
<protein>
    <submittedName>
        <fullName evidence="9">Putative Muramoyltetrapeptide carboxypeptidase</fullName>
    </submittedName>
</protein>
<reference evidence="9 10" key="1">
    <citation type="submission" date="2018-08" db="EMBL/GenBank/DDBJ databases">
        <title>Recombination of ecologically and evolutionarily significant loci maintains genetic cohesion in the Pseudomonas syringae species complex.</title>
        <authorList>
            <person name="Dillon M."/>
            <person name="Thakur S."/>
            <person name="Almeida R.N.D."/>
            <person name="Weir B.S."/>
            <person name="Guttman D.S."/>
        </authorList>
    </citation>
    <scope>NUCLEOTIDE SEQUENCE [LARGE SCALE GENOMIC DNA]</scope>
    <source>
        <strain evidence="9 10">ICMP 11281</strain>
    </source>
</reference>
<dbReference type="PANTHER" id="PTHR30237">
    <property type="entry name" value="MURAMOYLTETRAPEPTIDE CARBOXYPEPTIDASE"/>
    <property type="match status" value="1"/>
</dbReference>
<dbReference type="GO" id="GO:0008236">
    <property type="term" value="F:serine-type peptidase activity"/>
    <property type="evidence" value="ECO:0007669"/>
    <property type="project" value="UniProtKB-KW"/>
</dbReference>
<sequence length="335" mass="35220">MPMRLESPDLLIYIACLMNARMTVMTSTFPNTRHPQVLRAGDAVALVSPAGPVDPAKLEAAVEVLKGWGLRPRVYPHALGKYSFYSGTDEERLADLNAALADPEIRAVICNRGGYGMQRIVQQVDMDAVRRDPKLVTGFSDITALHGALWNHARLASIHGPVAAQLERGGLFVSGMRHVLMSSEPVLLKADPASPTARVRTAGSARGLLLGGNLCILDTSVGTPFMPDLSGAILLIEEVNEPAYRVDRMLTHLGNCGILKQLAGIAVGEFTPAANTGGSISPAHVLMERLGGLGIPVLGGLPVGHGDLNQAVPLGTQAILDADAGTLLVSAAARS</sequence>
<feature type="domain" description="LD-carboxypeptidase C-terminal" evidence="8">
    <location>
        <begin position="206"/>
        <end position="319"/>
    </location>
</feature>
<dbReference type="InterPro" id="IPR003507">
    <property type="entry name" value="S66_fam"/>
</dbReference>
<evidence type="ECO:0000256" key="5">
    <source>
        <dbReference type="ARBA" id="ARBA00022825"/>
    </source>
</evidence>
<dbReference type="AlphaFoldDB" id="A0A0N8RXY8"/>
<dbReference type="InterPro" id="IPR027461">
    <property type="entry name" value="Carboxypeptidase_A_C_sf"/>
</dbReference>
<dbReference type="Pfam" id="PF17676">
    <property type="entry name" value="Peptidase_S66C"/>
    <property type="match status" value="1"/>
</dbReference>
<gene>
    <name evidence="9" type="ORF">ALP13_04805</name>
</gene>
<dbReference type="GO" id="GO:0004180">
    <property type="term" value="F:carboxypeptidase activity"/>
    <property type="evidence" value="ECO:0007669"/>
    <property type="project" value="UniProtKB-KW"/>
</dbReference>
<dbReference type="SUPFAM" id="SSF141986">
    <property type="entry name" value="LD-carboxypeptidase A C-terminal domain-like"/>
    <property type="match status" value="1"/>
</dbReference>
<dbReference type="InterPro" id="IPR040449">
    <property type="entry name" value="Peptidase_S66_N"/>
</dbReference>
<name>A0A0N8RXY8_PSEYM</name>
<evidence type="ECO:0000256" key="1">
    <source>
        <dbReference type="ARBA" id="ARBA00010233"/>
    </source>
</evidence>